<sequence>MAAGILFSVVSAINTAGMFLLMS</sequence>
<gene>
    <name evidence="1" type="ORF">CCACVL1_02989</name>
</gene>
<reference evidence="1 2" key="1">
    <citation type="submission" date="2013-09" db="EMBL/GenBank/DDBJ databases">
        <title>Corchorus capsularis genome sequencing.</title>
        <authorList>
            <person name="Alam M."/>
            <person name="Haque M.S."/>
            <person name="Islam M.S."/>
            <person name="Emdad E.M."/>
            <person name="Islam M.M."/>
            <person name="Ahmed B."/>
            <person name="Halim A."/>
            <person name="Hossen Q.M.M."/>
            <person name="Hossain M.Z."/>
            <person name="Ahmed R."/>
            <person name="Khan M.M."/>
            <person name="Islam R."/>
            <person name="Rashid M.M."/>
            <person name="Khan S.A."/>
            <person name="Rahman M.S."/>
            <person name="Alam M."/>
        </authorList>
    </citation>
    <scope>NUCLEOTIDE SEQUENCE [LARGE SCALE GENOMIC DNA]</scope>
    <source>
        <strain evidence="2">cv. CVL-1</strain>
        <tissue evidence="1">Whole seedling</tissue>
    </source>
</reference>
<dbReference type="Proteomes" id="UP000188268">
    <property type="component" value="Unassembled WGS sequence"/>
</dbReference>
<evidence type="ECO:0000313" key="1">
    <source>
        <dbReference type="EMBL" id="OMP01889.1"/>
    </source>
</evidence>
<keyword evidence="2" id="KW-1185">Reference proteome</keyword>
<dbReference type="EMBL" id="AWWV01006336">
    <property type="protein sequence ID" value="OMP01889.1"/>
    <property type="molecule type" value="Genomic_DNA"/>
</dbReference>
<dbReference type="Gramene" id="OMP01889">
    <property type="protein sequence ID" value="OMP01889"/>
    <property type="gene ID" value="CCACVL1_02989"/>
</dbReference>
<dbReference type="AlphaFoldDB" id="A0A1R3K476"/>
<evidence type="ECO:0000313" key="2">
    <source>
        <dbReference type="Proteomes" id="UP000188268"/>
    </source>
</evidence>
<organism evidence="1 2">
    <name type="scientific">Corchorus capsularis</name>
    <name type="common">Jute</name>
    <dbReference type="NCBI Taxonomy" id="210143"/>
    <lineage>
        <taxon>Eukaryota</taxon>
        <taxon>Viridiplantae</taxon>
        <taxon>Streptophyta</taxon>
        <taxon>Embryophyta</taxon>
        <taxon>Tracheophyta</taxon>
        <taxon>Spermatophyta</taxon>
        <taxon>Magnoliopsida</taxon>
        <taxon>eudicotyledons</taxon>
        <taxon>Gunneridae</taxon>
        <taxon>Pentapetalae</taxon>
        <taxon>rosids</taxon>
        <taxon>malvids</taxon>
        <taxon>Malvales</taxon>
        <taxon>Malvaceae</taxon>
        <taxon>Grewioideae</taxon>
        <taxon>Apeibeae</taxon>
        <taxon>Corchorus</taxon>
    </lineage>
</organism>
<feature type="non-terminal residue" evidence="1">
    <location>
        <position position="23"/>
    </location>
</feature>
<comment type="caution">
    <text evidence="1">The sequence shown here is derived from an EMBL/GenBank/DDBJ whole genome shotgun (WGS) entry which is preliminary data.</text>
</comment>
<name>A0A1R3K476_COCAP</name>
<protein>
    <submittedName>
        <fullName evidence="1">Uncharacterized protein</fullName>
    </submittedName>
</protein>
<accession>A0A1R3K476</accession>
<proteinExistence type="predicted"/>